<organism evidence="1 2">
    <name type="scientific">Smallanthus sonchifolius</name>
    <dbReference type="NCBI Taxonomy" id="185202"/>
    <lineage>
        <taxon>Eukaryota</taxon>
        <taxon>Viridiplantae</taxon>
        <taxon>Streptophyta</taxon>
        <taxon>Embryophyta</taxon>
        <taxon>Tracheophyta</taxon>
        <taxon>Spermatophyta</taxon>
        <taxon>Magnoliopsida</taxon>
        <taxon>eudicotyledons</taxon>
        <taxon>Gunneridae</taxon>
        <taxon>Pentapetalae</taxon>
        <taxon>asterids</taxon>
        <taxon>campanulids</taxon>
        <taxon>Asterales</taxon>
        <taxon>Asteraceae</taxon>
        <taxon>Asteroideae</taxon>
        <taxon>Heliantheae alliance</taxon>
        <taxon>Millerieae</taxon>
        <taxon>Smallanthus</taxon>
    </lineage>
</organism>
<evidence type="ECO:0000313" key="1">
    <source>
        <dbReference type="EMBL" id="KAI3804636.1"/>
    </source>
</evidence>
<reference evidence="1 2" key="2">
    <citation type="journal article" date="2022" name="Mol. Ecol. Resour.">
        <title>The genomes of chicory, endive, great burdock and yacon provide insights into Asteraceae paleo-polyploidization history and plant inulin production.</title>
        <authorList>
            <person name="Fan W."/>
            <person name="Wang S."/>
            <person name="Wang H."/>
            <person name="Wang A."/>
            <person name="Jiang F."/>
            <person name="Liu H."/>
            <person name="Zhao H."/>
            <person name="Xu D."/>
            <person name="Zhang Y."/>
        </authorList>
    </citation>
    <scope>NUCLEOTIDE SEQUENCE [LARGE SCALE GENOMIC DNA]</scope>
    <source>
        <strain evidence="2">cv. Yunnan</strain>
        <tissue evidence="1">Leaves</tissue>
    </source>
</reference>
<name>A0ACB9IA48_9ASTR</name>
<comment type="caution">
    <text evidence="1">The sequence shown here is derived from an EMBL/GenBank/DDBJ whole genome shotgun (WGS) entry which is preliminary data.</text>
</comment>
<protein>
    <submittedName>
        <fullName evidence="1">Uncharacterized protein</fullName>
    </submittedName>
</protein>
<evidence type="ECO:0000313" key="2">
    <source>
        <dbReference type="Proteomes" id="UP001056120"/>
    </source>
</evidence>
<dbReference type="EMBL" id="CM042026">
    <property type="protein sequence ID" value="KAI3804636.1"/>
    <property type="molecule type" value="Genomic_DNA"/>
</dbReference>
<keyword evidence="2" id="KW-1185">Reference proteome</keyword>
<sequence length="155" mass="17493">MDYQIPVEVPNWEDVFEDPQLPLVVDIGIDGKHKVLYADDDEELLVCMTLAKLSARAFSSLKVRERCSVNGGGGRSVVGSIMNQPILRPYYIQVSMYLIDNQHETNSGISRREVTNADTKSPGPSCVRQAPDQKQETECQLTLRKTMQKPKRLKK</sequence>
<accession>A0ACB9IA48</accession>
<gene>
    <name evidence="1" type="ORF">L1987_26335</name>
</gene>
<dbReference type="Proteomes" id="UP001056120">
    <property type="component" value="Linkage Group LG09"/>
</dbReference>
<reference evidence="2" key="1">
    <citation type="journal article" date="2022" name="Mol. Ecol. Resour.">
        <title>The genomes of chicory, endive, great burdock and yacon provide insights into Asteraceae palaeo-polyploidization history and plant inulin production.</title>
        <authorList>
            <person name="Fan W."/>
            <person name="Wang S."/>
            <person name="Wang H."/>
            <person name="Wang A."/>
            <person name="Jiang F."/>
            <person name="Liu H."/>
            <person name="Zhao H."/>
            <person name="Xu D."/>
            <person name="Zhang Y."/>
        </authorList>
    </citation>
    <scope>NUCLEOTIDE SEQUENCE [LARGE SCALE GENOMIC DNA]</scope>
    <source>
        <strain evidence="2">cv. Yunnan</strain>
    </source>
</reference>
<proteinExistence type="predicted"/>